<dbReference type="Proteomes" id="UP000253782">
    <property type="component" value="Unassembled WGS sequence"/>
</dbReference>
<evidence type="ECO:0000256" key="1">
    <source>
        <dbReference type="SAM" id="SignalP"/>
    </source>
</evidence>
<comment type="caution">
    <text evidence="3">The sequence shown here is derived from an EMBL/GenBank/DDBJ whole genome shotgun (WGS) entry which is preliminary data.</text>
</comment>
<protein>
    <submittedName>
        <fullName evidence="3">DUF2846 domain-containing protein</fullName>
    </submittedName>
</protein>
<dbReference type="EMBL" id="QQAH01000009">
    <property type="protein sequence ID" value="RDD81746.1"/>
    <property type="molecule type" value="Genomic_DNA"/>
</dbReference>
<dbReference type="Pfam" id="PF11008">
    <property type="entry name" value="DUF2846"/>
    <property type="match status" value="1"/>
</dbReference>
<name>A0A369UMC4_9GAMM</name>
<dbReference type="PROSITE" id="PS51257">
    <property type="entry name" value="PROKAR_LIPOPROTEIN"/>
    <property type="match status" value="1"/>
</dbReference>
<dbReference type="OrthoDB" id="7375569at2"/>
<evidence type="ECO:0000313" key="4">
    <source>
        <dbReference type="Proteomes" id="UP000253782"/>
    </source>
</evidence>
<organism evidence="3 4">
    <name type="scientific">Dyella tabacisoli</name>
    <dbReference type="NCBI Taxonomy" id="2282381"/>
    <lineage>
        <taxon>Bacteria</taxon>
        <taxon>Pseudomonadati</taxon>
        <taxon>Pseudomonadota</taxon>
        <taxon>Gammaproteobacteria</taxon>
        <taxon>Lysobacterales</taxon>
        <taxon>Rhodanobacteraceae</taxon>
        <taxon>Dyella</taxon>
    </lineage>
</organism>
<keyword evidence="1" id="KW-0732">Signal</keyword>
<evidence type="ECO:0000259" key="2">
    <source>
        <dbReference type="Pfam" id="PF11008"/>
    </source>
</evidence>
<accession>A0A369UMC4</accession>
<feature type="signal peptide" evidence="1">
    <location>
        <begin position="1"/>
        <end position="23"/>
    </location>
</feature>
<feature type="domain" description="DUF2846" evidence="2">
    <location>
        <begin position="41"/>
        <end position="118"/>
    </location>
</feature>
<reference evidence="3 4" key="1">
    <citation type="submission" date="2018-07" db="EMBL/GenBank/DDBJ databases">
        <title>Dyella tabacisoli L4-6T, whole genome shotgun sequence.</title>
        <authorList>
            <person name="Zhou X.-K."/>
            <person name="Li W.-J."/>
            <person name="Duan Y.-Q."/>
        </authorList>
    </citation>
    <scope>NUCLEOTIDE SEQUENCE [LARGE SCALE GENOMIC DNA]</scope>
    <source>
        <strain evidence="3 4">L4-6</strain>
    </source>
</reference>
<sequence length="137" mass="14661">MIRKVFVAAVLIGTLAVSGCAHVKMASKDSDAQAKLFTPTADKATLYIYRDEIMGAAIKMHLLIDGVAAGDTGPKTYVEQVLPPGTHEITSKSETDATLTLTMKAGQTYYVWQEVKMGLLYARSALHAVSEATGVRA</sequence>
<proteinExistence type="predicted"/>
<dbReference type="RefSeq" id="WP_114845612.1">
    <property type="nucleotide sequence ID" value="NZ_JBHSPE010000005.1"/>
</dbReference>
<keyword evidence="4" id="KW-1185">Reference proteome</keyword>
<gene>
    <name evidence="3" type="ORF">DVJ77_11365</name>
</gene>
<dbReference type="InterPro" id="IPR022548">
    <property type="entry name" value="DUF2846"/>
</dbReference>
<evidence type="ECO:0000313" key="3">
    <source>
        <dbReference type="EMBL" id="RDD81746.1"/>
    </source>
</evidence>
<dbReference type="AlphaFoldDB" id="A0A369UMC4"/>
<feature type="chain" id="PRO_5016886408" evidence="1">
    <location>
        <begin position="24"/>
        <end position="137"/>
    </location>
</feature>